<evidence type="ECO:0000256" key="1">
    <source>
        <dbReference type="SAM" id="MobiDB-lite"/>
    </source>
</evidence>
<dbReference type="EMBL" id="BAAAQN010000022">
    <property type="protein sequence ID" value="GAA2035236.1"/>
    <property type="molecule type" value="Genomic_DNA"/>
</dbReference>
<evidence type="ECO:0000256" key="2">
    <source>
        <dbReference type="SAM" id="Phobius"/>
    </source>
</evidence>
<comment type="caution">
    <text evidence="3">The sequence shown here is derived from an EMBL/GenBank/DDBJ whole genome shotgun (WGS) entry which is preliminary data.</text>
</comment>
<evidence type="ECO:0000313" key="3">
    <source>
        <dbReference type="EMBL" id="GAA2035236.1"/>
    </source>
</evidence>
<keyword evidence="2" id="KW-1133">Transmembrane helix</keyword>
<feature type="region of interest" description="Disordered" evidence="1">
    <location>
        <begin position="17"/>
        <end position="61"/>
    </location>
</feature>
<gene>
    <name evidence="3" type="ORF">GCM10009839_39880</name>
</gene>
<keyword evidence="2" id="KW-0812">Transmembrane</keyword>
<organism evidence="3 4">
    <name type="scientific">Catenulispora yoronensis</name>
    <dbReference type="NCBI Taxonomy" id="450799"/>
    <lineage>
        <taxon>Bacteria</taxon>
        <taxon>Bacillati</taxon>
        <taxon>Actinomycetota</taxon>
        <taxon>Actinomycetes</taxon>
        <taxon>Catenulisporales</taxon>
        <taxon>Catenulisporaceae</taxon>
        <taxon>Catenulispora</taxon>
    </lineage>
</organism>
<reference evidence="3 4" key="1">
    <citation type="journal article" date="2019" name="Int. J. Syst. Evol. Microbiol.">
        <title>The Global Catalogue of Microorganisms (GCM) 10K type strain sequencing project: providing services to taxonomists for standard genome sequencing and annotation.</title>
        <authorList>
            <consortium name="The Broad Institute Genomics Platform"/>
            <consortium name="The Broad Institute Genome Sequencing Center for Infectious Disease"/>
            <person name="Wu L."/>
            <person name="Ma J."/>
        </authorList>
    </citation>
    <scope>NUCLEOTIDE SEQUENCE [LARGE SCALE GENOMIC DNA]</scope>
    <source>
        <strain evidence="3 4">JCM 16014</strain>
    </source>
</reference>
<proteinExistence type="predicted"/>
<feature type="transmembrane region" description="Helical" evidence="2">
    <location>
        <begin position="68"/>
        <end position="89"/>
    </location>
</feature>
<keyword evidence="4" id="KW-1185">Reference proteome</keyword>
<dbReference type="Proteomes" id="UP001500751">
    <property type="component" value="Unassembled WGS sequence"/>
</dbReference>
<keyword evidence="2" id="KW-0472">Membrane</keyword>
<name>A0ABN2UDH9_9ACTN</name>
<accession>A0ABN2UDH9</accession>
<protein>
    <submittedName>
        <fullName evidence="3">Uncharacterized protein</fullName>
    </submittedName>
</protein>
<feature type="compositionally biased region" description="Basic and acidic residues" evidence="1">
    <location>
        <begin position="42"/>
        <end position="54"/>
    </location>
</feature>
<evidence type="ECO:0000313" key="4">
    <source>
        <dbReference type="Proteomes" id="UP001500751"/>
    </source>
</evidence>
<sequence>MGVSSDMPGLLQEVRVIDGPIPDGVQPVREQPDQNPESATPEDDHPPHDPDGSHWKPPSDSLAGWSNVVGAAAAVIAAVLAAIPVLHALR</sequence>